<accession>A0A7K1V350</accession>
<evidence type="ECO:0000313" key="3">
    <source>
        <dbReference type="Proteomes" id="UP000466794"/>
    </source>
</evidence>
<sequence>MKPLSESLTELAAKVKHFEESSAATRQREGHEFEKTTAELRETAQKWWADTREAVEHQISVMRTDFEKWQADLKAQRANEAAQLTDKSKTTEPSTKN</sequence>
<reference evidence="2 3" key="1">
    <citation type="submission" date="2019-12" db="EMBL/GenBank/DDBJ databases">
        <title>Nocardia sp. nov. ET3-3 isolated from soil.</title>
        <authorList>
            <person name="Kanchanasin P."/>
            <person name="Tanasupawat S."/>
            <person name="Yuki M."/>
            <person name="Kudo T."/>
        </authorList>
    </citation>
    <scope>NUCLEOTIDE SEQUENCE [LARGE SCALE GENOMIC DNA]</scope>
    <source>
        <strain evidence="2 3">ET3-3</strain>
    </source>
</reference>
<dbReference type="AlphaFoldDB" id="A0A7K1V350"/>
<evidence type="ECO:0000313" key="2">
    <source>
        <dbReference type="EMBL" id="MVU80922.1"/>
    </source>
</evidence>
<comment type="caution">
    <text evidence="2">The sequence shown here is derived from an EMBL/GenBank/DDBJ whole genome shotgun (WGS) entry which is preliminary data.</text>
</comment>
<dbReference type="EMBL" id="WRPP01000005">
    <property type="protein sequence ID" value="MVU80922.1"/>
    <property type="molecule type" value="Genomic_DNA"/>
</dbReference>
<organism evidence="2 3">
    <name type="scientific">Nocardia terrae</name>
    <dbReference type="NCBI Taxonomy" id="2675851"/>
    <lineage>
        <taxon>Bacteria</taxon>
        <taxon>Bacillati</taxon>
        <taxon>Actinomycetota</taxon>
        <taxon>Actinomycetes</taxon>
        <taxon>Mycobacteriales</taxon>
        <taxon>Nocardiaceae</taxon>
        <taxon>Nocardia</taxon>
    </lineage>
</organism>
<gene>
    <name evidence="2" type="ORF">GPX89_27190</name>
</gene>
<protein>
    <submittedName>
        <fullName evidence="2">Uncharacterized protein</fullName>
    </submittedName>
</protein>
<evidence type="ECO:0000256" key="1">
    <source>
        <dbReference type="SAM" id="MobiDB-lite"/>
    </source>
</evidence>
<proteinExistence type="predicted"/>
<keyword evidence="3" id="KW-1185">Reference proteome</keyword>
<dbReference type="RefSeq" id="WP_157390470.1">
    <property type="nucleotide sequence ID" value="NZ_WRPP01000005.1"/>
</dbReference>
<dbReference type="Proteomes" id="UP000466794">
    <property type="component" value="Unassembled WGS sequence"/>
</dbReference>
<feature type="region of interest" description="Disordered" evidence="1">
    <location>
        <begin position="76"/>
        <end position="97"/>
    </location>
</feature>
<name>A0A7K1V350_9NOCA</name>